<keyword evidence="1" id="KW-0812">Transmembrane</keyword>
<evidence type="ECO:0000256" key="1">
    <source>
        <dbReference type="SAM" id="Phobius"/>
    </source>
</evidence>
<keyword evidence="1" id="KW-0472">Membrane</keyword>
<dbReference type="PATRIC" id="fig|563774.4.peg.115"/>
<sequence length="52" mass="6088">MAQGLLSLMVPLQFYCSLWVISLCHRLYKMHLGYLSVFLIFLLGEPMYEGFD</sequence>
<reference evidence="2" key="2">
    <citation type="submission" date="2009-08" db="EMBL/GenBank/DDBJ databases">
        <title>Vibrio fluvialis ICEVflInd1.</title>
        <authorList>
            <person name="Fouts D."/>
            <person name="Durkin S."/>
            <person name="Wozniak R."/>
            <person name="Waldor M."/>
        </authorList>
    </citation>
    <scope>NUCLEOTIDE SEQUENCE</scope>
    <source>
        <strain evidence="2">Ind1</strain>
    </source>
</reference>
<evidence type="ECO:0000313" key="2">
    <source>
        <dbReference type="EMBL" id="ACV96526.1"/>
    </source>
</evidence>
<proteinExistence type="predicted"/>
<accession>C9E5R4</accession>
<gene>
    <name evidence="2" type="ORF">ICEVFLIND1_0049</name>
</gene>
<reference evidence="2" key="1">
    <citation type="journal article" date="2009" name="PLoS Genet.">
        <title>Comparative ICE genomics: insights into the evolution of the SXT/R391 family of ICEs.</title>
        <authorList>
            <person name="Wozniak R.A."/>
            <person name="Fouts D.E."/>
            <person name="Spagnoletti M."/>
            <person name="Colombo M.M."/>
            <person name="Ceccarelli D."/>
            <person name="Garriss G."/>
            <person name="Dery C."/>
            <person name="Burrus V."/>
            <person name="Waldor M.K."/>
        </authorList>
    </citation>
    <scope>NUCLEOTIDE SEQUENCE</scope>
    <source>
        <strain evidence="2">Ind1</strain>
    </source>
</reference>
<feature type="transmembrane region" description="Helical" evidence="1">
    <location>
        <begin position="6"/>
        <end position="24"/>
    </location>
</feature>
<protein>
    <submittedName>
        <fullName evidence="2">Uncharacterized protein</fullName>
    </submittedName>
</protein>
<organism evidence="2">
    <name type="scientific">Vibrio fluvialis</name>
    <dbReference type="NCBI Taxonomy" id="676"/>
    <lineage>
        <taxon>Bacteria</taxon>
        <taxon>Pseudomonadati</taxon>
        <taxon>Pseudomonadota</taxon>
        <taxon>Gammaproteobacteria</taxon>
        <taxon>Vibrionales</taxon>
        <taxon>Vibrionaceae</taxon>
        <taxon>Vibrio</taxon>
    </lineage>
</organism>
<dbReference type="AlphaFoldDB" id="C9E5R4"/>
<name>C9E5R4_VIBFL</name>
<keyword evidence="1" id="KW-1133">Transmembrane helix</keyword>
<dbReference type="EMBL" id="GQ463144">
    <property type="protein sequence ID" value="ACV96526.1"/>
    <property type="molecule type" value="Genomic_DNA"/>
</dbReference>
<feature type="transmembrane region" description="Helical" evidence="1">
    <location>
        <begin position="31"/>
        <end position="48"/>
    </location>
</feature>